<dbReference type="Proteomes" id="UP000013984">
    <property type="component" value="Unassembled WGS sequence"/>
</dbReference>
<evidence type="ECO:0000313" key="1">
    <source>
        <dbReference type="EMBL" id="EOQ95059.1"/>
    </source>
</evidence>
<dbReference type="EMBL" id="AOGZ02000016">
    <property type="protein sequence ID" value="EOQ95059.1"/>
    <property type="molecule type" value="Genomic_DNA"/>
</dbReference>
<keyword evidence="2" id="KW-1185">Reference proteome</keyword>
<protein>
    <submittedName>
        <fullName evidence="1">Uncharacterized protein</fullName>
    </submittedName>
</protein>
<accession>R8ZZ62</accession>
<dbReference type="AlphaFoldDB" id="R8ZZ62"/>
<comment type="caution">
    <text evidence="1">The sequence shown here is derived from an EMBL/GenBank/DDBJ whole genome shotgun (WGS) entry which is preliminary data.</text>
</comment>
<dbReference type="STRING" id="1218599.LEP1GSC195_0763"/>
<proteinExistence type="predicted"/>
<sequence length="104" mass="11957">MTPNYFLTKSLLYEWIPDFELNVYDLSDLVVLDQGLEKECKAIGEQFHTFLAIYKKGTIAKPKGLCTTFKYAILDSKALDLCQKFEEKLGGNILVAYAKPLERW</sequence>
<reference evidence="1" key="1">
    <citation type="submission" date="2013-04" db="EMBL/GenBank/DDBJ databases">
        <authorList>
            <person name="Harkins D.M."/>
            <person name="Durkin A.S."/>
            <person name="Brinkac L.M."/>
            <person name="Haft D.H."/>
            <person name="Selengut J.D."/>
            <person name="Sanka R."/>
            <person name="DePew J."/>
            <person name="Purushe J."/>
            <person name="Galloway R.L."/>
            <person name="Vinetz J.M."/>
            <person name="Sutton G.G."/>
            <person name="Nierman W.C."/>
            <person name="Fouts D.E."/>
        </authorList>
    </citation>
    <scope>NUCLEOTIDE SEQUENCE [LARGE SCALE GENOMIC DNA]</scope>
    <source>
        <strain evidence="1">CDC</strain>
    </source>
</reference>
<organism evidence="1 2">
    <name type="scientific">Leptospira wolbachii serovar Codice str. CDC</name>
    <dbReference type="NCBI Taxonomy" id="1218599"/>
    <lineage>
        <taxon>Bacteria</taxon>
        <taxon>Pseudomonadati</taxon>
        <taxon>Spirochaetota</taxon>
        <taxon>Spirochaetia</taxon>
        <taxon>Leptospirales</taxon>
        <taxon>Leptospiraceae</taxon>
        <taxon>Leptospira</taxon>
    </lineage>
</organism>
<gene>
    <name evidence="1" type="ORF">LEP1GSC195_0763</name>
</gene>
<evidence type="ECO:0000313" key="2">
    <source>
        <dbReference type="Proteomes" id="UP000013984"/>
    </source>
</evidence>
<dbReference type="OrthoDB" id="331327at2"/>
<name>R8ZZ62_9LEPT</name>
<dbReference type="RefSeq" id="WP_015683027.1">
    <property type="nucleotide sequence ID" value="NZ_AOGZ02000016.1"/>
</dbReference>